<organism evidence="1 2">
    <name type="scientific">Pelagomonas calceolata</name>
    <dbReference type="NCBI Taxonomy" id="35677"/>
    <lineage>
        <taxon>Eukaryota</taxon>
        <taxon>Sar</taxon>
        <taxon>Stramenopiles</taxon>
        <taxon>Ochrophyta</taxon>
        <taxon>Pelagophyceae</taxon>
        <taxon>Pelagomonadales</taxon>
        <taxon>Pelagomonadaceae</taxon>
        <taxon>Pelagomonas</taxon>
    </lineage>
</organism>
<evidence type="ECO:0000313" key="1">
    <source>
        <dbReference type="EMBL" id="CAH0364598.1"/>
    </source>
</evidence>
<name>A0A8J2S3X8_9STRA</name>
<accession>A0A8J2S3X8</accession>
<proteinExistence type="predicted"/>
<comment type="caution">
    <text evidence="1">The sequence shown here is derived from an EMBL/GenBank/DDBJ whole genome shotgun (WGS) entry which is preliminary data.</text>
</comment>
<keyword evidence="2" id="KW-1185">Reference proteome</keyword>
<protein>
    <submittedName>
        <fullName evidence="1">Uncharacterized protein</fullName>
    </submittedName>
</protein>
<dbReference type="OrthoDB" id="198323at2759"/>
<evidence type="ECO:0000313" key="2">
    <source>
        <dbReference type="Proteomes" id="UP000789595"/>
    </source>
</evidence>
<dbReference type="Proteomes" id="UP000789595">
    <property type="component" value="Unassembled WGS sequence"/>
</dbReference>
<dbReference type="AlphaFoldDB" id="A0A8J2S3X8"/>
<gene>
    <name evidence="1" type="ORF">PECAL_1P09680</name>
</gene>
<dbReference type="EMBL" id="CAKKNE010000001">
    <property type="protein sequence ID" value="CAH0364598.1"/>
    <property type="molecule type" value="Genomic_DNA"/>
</dbReference>
<reference evidence="1" key="1">
    <citation type="submission" date="2021-11" db="EMBL/GenBank/DDBJ databases">
        <authorList>
            <consortium name="Genoscope - CEA"/>
            <person name="William W."/>
        </authorList>
    </citation>
    <scope>NUCLEOTIDE SEQUENCE</scope>
</reference>
<sequence length="500" mass="55265">MVRTRAGTRTTTSTSVASEATDSCDPALRMVLRGTICASSPLRLLRGKEDILKSLFGLVLEEYWAACLEDTAARHPRAWAREFERCTNIRPADPDDVENAPRTGFGYPRWPGWLSLSLFGRETEDGEFIRTRSDRLVTFPENRGRYCNMLPFRFDDLDTLPAEFRDYARLIERCQSHSTDYARRDPCVAYLTVDERAPAPGASQRRPGLHCERAGATGSHMEPPEAFGWGYGTVCFKDCAQPTGGIFMASTVGGTTRIWNTRVCDAAGDGVIGPHGNLERLRPLLDGRVESHTLEANELAWLTDRTPHESLPVPDGAPRQYFRLVVGKVDLWYAAHSTANPRVALPDTVRVVAGDKFASAPPLRWVQGDAALAEERTTFRTMLESYSLGDRVDDIAALGVRTVADLRGVATPAALGINAYMDDEDGRVVRGVQIGYLDLDDPEGEFGPLHKGGGNLYTLWASVRVQPSVRAVLELWEQSASIWPADVDEDAMGEDREFEG</sequence>